<dbReference type="Gene3D" id="3.40.1810.10">
    <property type="entry name" value="Transcription factor, MADS-box"/>
    <property type="match status" value="1"/>
</dbReference>
<evidence type="ECO:0000313" key="1">
    <source>
        <dbReference type="EMBL" id="KAK7405389.1"/>
    </source>
</evidence>
<dbReference type="AlphaFoldDB" id="A0AAN9SVF8"/>
<comment type="caution">
    <text evidence="1">The sequence shown here is derived from an EMBL/GenBank/DDBJ whole genome shotgun (WGS) entry which is preliminary data.</text>
</comment>
<dbReference type="GO" id="GO:0003677">
    <property type="term" value="F:DNA binding"/>
    <property type="evidence" value="ECO:0007669"/>
    <property type="project" value="InterPro"/>
</dbReference>
<proteinExistence type="predicted"/>
<keyword evidence="2" id="KW-1185">Reference proteome</keyword>
<dbReference type="GO" id="GO:0046983">
    <property type="term" value="F:protein dimerization activity"/>
    <property type="evidence" value="ECO:0007669"/>
    <property type="project" value="InterPro"/>
</dbReference>
<evidence type="ECO:0008006" key="3">
    <source>
        <dbReference type="Google" id="ProtNLM"/>
    </source>
</evidence>
<name>A0AAN9SVF8_PSOTE</name>
<dbReference type="InterPro" id="IPR036879">
    <property type="entry name" value="TF_MADSbox_sf"/>
</dbReference>
<dbReference type="EMBL" id="JAYMYS010000002">
    <property type="protein sequence ID" value="KAK7405389.1"/>
    <property type="molecule type" value="Genomic_DNA"/>
</dbReference>
<organism evidence="1 2">
    <name type="scientific">Psophocarpus tetragonolobus</name>
    <name type="common">Winged bean</name>
    <name type="synonym">Dolichos tetragonolobus</name>
    <dbReference type="NCBI Taxonomy" id="3891"/>
    <lineage>
        <taxon>Eukaryota</taxon>
        <taxon>Viridiplantae</taxon>
        <taxon>Streptophyta</taxon>
        <taxon>Embryophyta</taxon>
        <taxon>Tracheophyta</taxon>
        <taxon>Spermatophyta</taxon>
        <taxon>Magnoliopsida</taxon>
        <taxon>eudicotyledons</taxon>
        <taxon>Gunneridae</taxon>
        <taxon>Pentapetalae</taxon>
        <taxon>rosids</taxon>
        <taxon>fabids</taxon>
        <taxon>Fabales</taxon>
        <taxon>Fabaceae</taxon>
        <taxon>Papilionoideae</taxon>
        <taxon>50 kb inversion clade</taxon>
        <taxon>NPAAA clade</taxon>
        <taxon>indigoferoid/millettioid clade</taxon>
        <taxon>Phaseoleae</taxon>
        <taxon>Psophocarpus</taxon>
    </lineage>
</organism>
<reference evidence="1 2" key="1">
    <citation type="submission" date="2024-01" db="EMBL/GenBank/DDBJ databases">
        <title>The genomes of 5 underutilized Papilionoideae crops provide insights into root nodulation and disease resistanc.</title>
        <authorList>
            <person name="Jiang F."/>
        </authorList>
    </citation>
    <scope>NUCLEOTIDE SEQUENCE [LARGE SCALE GENOMIC DNA]</scope>
    <source>
        <strain evidence="1">DUOXIRENSHENG_FW03</strain>
        <tissue evidence="1">Leaves</tissue>
    </source>
</reference>
<sequence>MTAQDKLHSRNVEQIAIIVFSPGNKPYSFGHARVEVVAEQFLQQELDDELKNVQKGVRNLKKIDKLGNLSKQVDEVHKKSSMLDEAINQSTQTQLENSHDSLVELNLKVKNHLRDVECAESMILISEEAVEFPLSPMKMK</sequence>
<protein>
    <recommendedName>
        <fullName evidence="3">MADS-box domain-containing protein</fullName>
    </recommendedName>
</protein>
<accession>A0AAN9SVF8</accession>
<dbReference type="Proteomes" id="UP001386955">
    <property type="component" value="Unassembled WGS sequence"/>
</dbReference>
<gene>
    <name evidence="1" type="ORF">VNO78_06647</name>
</gene>
<evidence type="ECO:0000313" key="2">
    <source>
        <dbReference type="Proteomes" id="UP001386955"/>
    </source>
</evidence>